<dbReference type="EMBL" id="BMOF01000024">
    <property type="protein sequence ID" value="GGK00859.1"/>
    <property type="molecule type" value="Genomic_DNA"/>
</dbReference>
<dbReference type="AlphaFoldDB" id="A0A8J3BE81"/>
<feature type="domain" description="Calcineurin-like phosphoesterase" evidence="3">
    <location>
        <begin position="1"/>
        <end position="142"/>
    </location>
</feature>
<evidence type="ECO:0000256" key="2">
    <source>
        <dbReference type="RuleBase" id="RU362039"/>
    </source>
</evidence>
<dbReference type="InterPro" id="IPR000979">
    <property type="entry name" value="Phosphodiesterase_MJ0936/Vps29"/>
</dbReference>
<accession>A0A8J3BE81</accession>
<dbReference type="InterPro" id="IPR041802">
    <property type="entry name" value="MPP_YfcE"/>
</dbReference>
<dbReference type="GO" id="GO:0016787">
    <property type="term" value="F:hydrolase activity"/>
    <property type="evidence" value="ECO:0007669"/>
    <property type="project" value="UniProtKB-UniRule"/>
</dbReference>
<dbReference type="GO" id="GO:0046872">
    <property type="term" value="F:metal ion binding"/>
    <property type="evidence" value="ECO:0007669"/>
    <property type="project" value="UniProtKB-KW"/>
</dbReference>
<comment type="cofactor">
    <cofactor evidence="2">
        <name>a divalent metal cation</name>
        <dbReference type="ChEBI" id="CHEBI:60240"/>
    </cofactor>
</comment>
<dbReference type="CDD" id="cd00841">
    <property type="entry name" value="MPP_YfcE"/>
    <property type="match status" value="1"/>
</dbReference>
<name>A0A8J3BE81_9BACI</name>
<dbReference type="PANTHER" id="PTHR11124">
    <property type="entry name" value="VACUOLAR SORTING PROTEIN VPS29"/>
    <property type="match status" value="1"/>
</dbReference>
<organism evidence="4 5">
    <name type="scientific">Calditerricola satsumensis</name>
    <dbReference type="NCBI Taxonomy" id="373054"/>
    <lineage>
        <taxon>Bacteria</taxon>
        <taxon>Bacillati</taxon>
        <taxon>Bacillota</taxon>
        <taxon>Bacilli</taxon>
        <taxon>Bacillales</taxon>
        <taxon>Bacillaceae</taxon>
        <taxon>Calditerricola</taxon>
    </lineage>
</organism>
<keyword evidence="5" id="KW-1185">Reference proteome</keyword>
<comment type="similarity">
    <text evidence="1 2">Belongs to the metallophosphoesterase superfamily. YfcE family.</text>
</comment>
<dbReference type="InterPro" id="IPR029052">
    <property type="entry name" value="Metallo-depent_PP-like"/>
</dbReference>
<dbReference type="EC" id="3.1.4.-" evidence="2"/>
<evidence type="ECO:0000256" key="1">
    <source>
        <dbReference type="ARBA" id="ARBA00008950"/>
    </source>
</evidence>
<protein>
    <recommendedName>
        <fullName evidence="2">Phosphoesterase</fullName>
        <ecNumber evidence="2">3.1.4.-</ecNumber>
    </recommendedName>
</protein>
<dbReference type="Proteomes" id="UP000637720">
    <property type="component" value="Unassembled WGS sequence"/>
</dbReference>
<dbReference type="RefSeq" id="WP_188817292.1">
    <property type="nucleotide sequence ID" value="NZ_BMOF01000024.1"/>
</dbReference>
<sequence length="171" mass="18656">MRALVLSDTHGMTRELRDVVDGTSFSAIFHCGDFCCDRAELPFAPTGIVRGDCDAARDVPEEQVVAWGGFRVLLTHGHRYRVKETLLPLKYRALEVGANLVLFGHSHVPLATMEDGVLLVNPGSLAAPRRFPRPTYAVLEAEGTTVRVTFYDAKGMAVDELGGTFNLSPTP</sequence>
<comment type="caution">
    <text evidence="4">The sequence shown here is derived from an EMBL/GenBank/DDBJ whole genome shotgun (WGS) entry which is preliminary data.</text>
</comment>
<reference evidence="4" key="1">
    <citation type="journal article" date="2014" name="Int. J. Syst. Evol. Microbiol.">
        <title>Complete genome sequence of Corynebacterium casei LMG S-19264T (=DSM 44701T), isolated from a smear-ripened cheese.</title>
        <authorList>
            <consortium name="US DOE Joint Genome Institute (JGI-PGF)"/>
            <person name="Walter F."/>
            <person name="Albersmeier A."/>
            <person name="Kalinowski J."/>
            <person name="Ruckert C."/>
        </authorList>
    </citation>
    <scope>NUCLEOTIDE SEQUENCE</scope>
    <source>
        <strain evidence="4">JCM 14719</strain>
    </source>
</reference>
<gene>
    <name evidence="4" type="primary">ysnB</name>
    <name evidence="4" type="ORF">GCM10007043_13600</name>
</gene>
<dbReference type="NCBIfam" id="TIGR00040">
    <property type="entry name" value="yfcE"/>
    <property type="match status" value="1"/>
</dbReference>
<reference evidence="4" key="2">
    <citation type="submission" date="2020-09" db="EMBL/GenBank/DDBJ databases">
        <authorList>
            <person name="Sun Q."/>
            <person name="Ohkuma M."/>
        </authorList>
    </citation>
    <scope>NUCLEOTIDE SEQUENCE</scope>
    <source>
        <strain evidence="4">JCM 14719</strain>
    </source>
</reference>
<evidence type="ECO:0000313" key="4">
    <source>
        <dbReference type="EMBL" id="GGK00859.1"/>
    </source>
</evidence>
<dbReference type="SUPFAM" id="SSF56300">
    <property type="entry name" value="Metallo-dependent phosphatases"/>
    <property type="match status" value="1"/>
</dbReference>
<dbReference type="Pfam" id="PF12850">
    <property type="entry name" value="Metallophos_2"/>
    <property type="match status" value="1"/>
</dbReference>
<dbReference type="Gene3D" id="3.60.21.10">
    <property type="match status" value="1"/>
</dbReference>
<dbReference type="InterPro" id="IPR024654">
    <property type="entry name" value="Calcineurin-like_PHP_lpxH"/>
</dbReference>
<proteinExistence type="inferred from homology"/>
<keyword evidence="2" id="KW-0479">Metal-binding</keyword>
<evidence type="ECO:0000313" key="5">
    <source>
        <dbReference type="Proteomes" id="UP000637720"/>
    </source>
</evidence>
<evidence type="ECO:0000259" key="3">
    <source>
        <dbReference type="Pfam" id="PF12850"/>
    </source>
</evidence>